<name>A0A074YF70_AURPU</name>
<dbReference type="RefSeq" id="XP_029761683.1">
    <property type="nucleotide sequence ID" value="XM_029899304.1"/>
</dbReference>
<dbReference type="HOGENOM" id="CLU_2637668_0_0_1"/>
<reference evidence="1 2" key="1">
    <citation type="journal article" date="2014" name="BMC Genomics">
        <title>Genome sequencing of four Aureobasidium pullulans varieties: biotechnological potential, stress tolerance, and description of new species.</title>
        <authorList>
            <person name="Gostin Ar C."/>
            <person name="Ohm R.A."/>
            <person name="Kogej T."/>
            <person name="Sonjak S."/>
            <person name="Turk M."/>
            <person name="Zajc J."/>
            <person name="Zalar P."/>
            <person name="Grube M."/>
            <person name="Sun H."/>
            <person name="Han J."/>
            <person name="Sharma A."/>
            <person name="Chiniquy J."/>
            <person name="Ngan C.Y."/>
            <person name="Lipzen A."/>
            <person name="Barry K."/>
            <person name="Grigoriev I.V."/>
            <person name="Gunde-Cimerman N."/>
        </authorList>
    </citation>
    <scope>NUCLEOTIDE SEQUENCE [LARGE SCALE GENOMIC DNA]</scope>
    <source>
        <strain evidence="1 2">EXF-150</strain>
    </source>
</reference>
<gene>
    <name evidence="1" type="ORF">M438DRAFT_196473</name>
</gene>
<accession>A0A074YF70</accession>
<dbReference type="EMBL" id="KL584980">
    <property type="protein sequence ID" value="KEQ85496.1"/>
    <property type="molecule type" value="Genomic_DNA"/>
</dbReference>
<keyword evidence="2" id="KW-1185">Reference proteome</keyword>
<dbReference type="GeneID" id="40741610"/>
<protein>
    <submittedName>
        <fullName evidence="1">Uncharacterized protein</fullName>
    </submittedName>
</protein>
<proteinExistence type="predicted"/>
<organism evidence="1 2">
    <name type="scientific">Aureobasidium pullulans EXF-150</name>
    <dbReference type="NCBI Taxonomy" id="1043002"/>
    <lineage>
        <taxon>Eukaryota</taxon>
        <taxon>Fungi</taxon>
        <taxon>Dikarya</taxon>
        <taxon>Ascomycota</taxon>
        <taxon>Pezizomycotina</taxon>
        <taxon>Dothideomycetes</taxon>
        <taxon>Dothideomycetidae</taxon>
        <taxon>Dothideales</taxon>
        <taxon>Saccotheciaceae</taxon>
        <taxon>Aureobasidium</taxon>
    </lineage>
</organism>
<evidence type="ECO:0000313" key="2">
    <source>
        <dbReference type="Proteomes" id="UP000030706"/>
    </source>
</evidence>
<dbReference type="PROSITE" id="PS51257">
    <property type="entry name" value="PROKAR_LIPOPROTEIN"/>
    <property type="match status" value="1"/>
</dbReference>
<dbReference type="Proteomes" id="UP000030706">
    <property type="component" value="Unassembled WGS sequence"/>
</dbReference>
<evidence type="ECO:0000313" key="1">
    <source>
        <dbReference type="EMBL" id="KEQ85496.1"/>
    </source>
</evidence>
<dbReference type="AlphaFoldDB" id="A0A074YF70"/>
<sequence>MEMDGRDVRGESLGCACSLLVLVSCQVRTSHEMPRHLKLCNPDAIERHRSYVLSSPSINCCLSGMYHKHIPTDLDHG</sequence>